<dbReference type="Proteomes" id="UP000199182">
    <property type="component" value="Unassembled WGS sequence"/>
</dbReference>
<sequence>MNRILYRILTVLMAFIVLGFLAYQVIRYLYMPVQTETAYLFTQADYVPADGVAIREETVITTPSSGVKSYLYNDGDKVSLGMPVAEIYTSEQDAANEAAIRRLEQEIAMLKQASDPARADYANAEVLNSQITDKLTHLSEVVEGRSLGSLNTYKNEYLMLLNMRQIATDRVENFEPRITQLTAQAESLKSGTQKSLAEVIAPAPGFYVSKTDGFEGKLTHDDVLAMPVDSFKQLLQQKESYQPADNVVGKVITDFEWYFAAAVPAENMGRFTPGAAVTITFNDVSDKGYSAVVSDTALKDGAKEGVVVFKLNRMDKELCTLRCERAEIAFKIYRGLKVRNTVMRFQGNQPGVYVKNGDSIRFKKLEIIYYGDGFVLSREREEEDYLGLYNEMLVNGKELNTTLTK</sequence>
<organism evidence="3 4">
    <name type="scientific">Acetanaerobacterium elongatum</name>
    <dbReference type="NCBI Taxonomy" id="258515"/>
    <lineage>
        <taxon>Bacteria</taxon>
        <taxon>Bacillati</taxon>
        <taxon>Bacillota</taxon>
        <taxon>Clostridia</taxon>
        <taxon>Eubacteriales</taxon>
        <taxon>Oscillospiraceae</taxon>
        <taxon>Acetanaerobacterium</taxon>
    </lineage>
</organism>
<evidence type="ECO:0000313" key="4">
    <source>
        <dbReference type="Proteomes" id="UP000199182"/>
    </source>
</evidence>
<name>A0A1G9X2F5_9FIRM</name>
<evidence type="ECO:0000259" key="2">
    <source>
        <dbReference type="Pfam" id="PF26018"/>
    </source>
</evidence>
<feature type="domain" description="RND related barrel-sandwich hybrid" evidence="2">
    <location>
        <begin position="57"/>
        <end position="245"/>
    </location>
</feature>
<dbReference type="RefSeq" id="WP_092638625.1">
    <property type="nucleotide sequence ID" value="NZ_FNID01000007.1"/>
</dbReference>
<dbReference type="STRING" id="258515.SAMN05192585_10770"/>
<dbReference type="Pfam" id="PF26011">
    <property type="entry name" value="Beta-barrel_RND_rel"/>
    <property type="match status" value="1"/>
</dbReference>
<feature type="domain" description="RND related beta-barrel" evidence="1">
    <location>
        <begin position="257"/>
        <end position="328"/>
    </location>
</feature>
<dbReference type="OrthoDB" id="1955294at2"/>
<evidence type="ECO:0000259" key="1">
    <source>
        <dbReference type="Pfam" id="PF26011"/>
    </source>
</evidence>
<reference evidence="3 4" key="1">
    <citation type="submission" date="2016-10" db="EMBL/GenBank/DDBJ databases">
        <authorList>
            <person name="de Groot N.N."/>
        </authorList>
    </citation>
    <scope>NUCLEOTIDE SEQUENCE [LARGE SCALE GENOMIC DNA]</scope>
    <source>
        <strain evidence="3 4">CGMCC 1.5012</strain>
    </source>
</reference>
<evidence type="ECO:0000313" key="3">
    <source>
        <dbReference type="EMBL" id="SDM90944.1"/>
    </source>
</evidence>
<proteinExistence type="predicted"/>
<keyword evidence="4" id="KW-1185">Reference proteome</keyword>
<evidence type="ECO:0008006" key="5">
    <source>
        <dbReference type="Google" id="ProtNLM"/>
    </source>
</evidence>
<dbReference type="InterPro" id="IPR058729">
    <property type="entry name" value="Beta-barrel_RND-rel"/>
</dbReference>
<gene>
    <name evidence="3" type="ORF">SAMN05192585_10770</name>
</gene>
<dbReference type="AlphaFoldDB" id="A0A1G9X2F5"/>
<dbReference type="Pfam" id="PF26018">
    <property type="entry name" value="BSH_RND_rel"/>
    <property type="match status" value="1"/>
</dbReference>
<accession>A0A1G9X2F5</accession>
<dbReference type="InterPro" id="IPR058709">
    <property type="entry name" value="BSH_RND-rel"/>
</dbReference>
<dbReference type="EMBL" id="FNID01000007">
    <property type="protein sequence ID" value="SDM90944.1"/>
    <property type="molecule type" value="Genomic_DNA"/>
</dbReference>
<protein>
    <recommendedName>
        <fullName evidence="5">HlyD family secretion protein</fullName>
    </recommendedName>
</protein>